<dbReference type="SUPFAM" id="SSF53448">
    <property type="entry name" value="Nucleotide-diphospho-sugar transferases"/>
    <property type="match status" value="1"/>
</dbReference>
<protein>
    <submittedName>
        <fullName evidence="2">Glycosyltransferase</fullName>
    </submittedName>
</protein>
<dbReference type="InterPro" id="IPR001173">
    <property type="entry name" value="Glyco_trans_2-like"/>
</dbReference>
<keyword evidence="2" id="KW-0808">Transferase</keyword>
<dbReference type="AlphaFoldDB" id="A0A6B2KSS7"/>
<evidence type="ECO:0000313" key="3">
    <source>
        <dbReference type="Proteomes" id="UP000482578"/>
    </source>
</evidence>
<evidence type="ECO:0000259" key="1">
    <source>
        <dbReference type="Pfam" id="PF00535"/>
    </source>
</evidence>
<reference evidence="2 3" key="1">
    <citation type="submission" date="2020-02" db="EMBL/GenBank/DDBJ databases">
        <authorList>
            <person name="Yang Z."/>
        </authorList>
    </citation>
    <scope>NUCLEOTIDE SEQUENCE [LARGE SCALE GENOMIC DNA]</scope>
    <source>
        <strain evidence="2 3">HX-7-9</strain>
    </source>
</reference>
<dbReference type="Pfam" id="PF00535">
    <property type="entry name" value="Glycos_transf_2"/>
    <property type="match status" value="1"/>
</dbReference>
<name>A0A6B2KSS7_9NEIS</name>
<dbReference type="Proteomes" id="UP000482578">
    <property type="component" value="Unassembled WGS sequence"/>
</dbReference>
<dbReference type="InterPro" id="IPR029044">
    <property type="entry name" value="Nucleotide-diphossugar_trans"/>
</dbReference>
<comment type="caution">
    <text evidence="2">The sequence shown here is derived from an EMBL/GenBank/DDBJ whole genome shotgun (WGS) entry which is preliminary data.</text>
</comment>
<dbReference type="RefSeq" id="WP_163316490.1">
    <property type="nucleotide sequence ID" value="NZ_JAAGAA010000009.1"/>
</dbReference>
<sequence length="302" mass="34719">MNKTINIGVIIASFNGEKHIIQQITSITKQSLPDDHVINIFIGDDMSTDKTIEKIFEFKKSNPKITFLQNIKSSGSAGQNFFRLLASVNLENFDYISLSDQDDIWSADKIFTAISKIEEHNVDCYSSNVTAFWPSGRQELINKAQPQTKWDYMFEAAGPGCTYVITKKFALELQNTLRDKKNDSSLIDLHDWTIYSWARSKGYSWYIDPMPSMLYRQHASNVIGVNSGFKAALSRIRKIRSGNYRSQILITATFCESSAAAPIKKLERFNFADRLWLIFHARHMRRRLRDKFAIAISFLIMK</sequence>
<keyword evidence="3" id="KW-1185">Reference proteome</keyword>
<dbReference type="GO" id="GO:0016740">
    <property type="term" value="F:transferase activity"/>
    <property type="evidence" value="ECO:0007669"/>
    <property type="project" value="UniProtKB-KW"/>
</dbReference>
<evidence type="ECO:0000313" key="2">
    <source>
        <dbReference type="EMBL" id="NDV13292.1"/>
    </source>
</evidence>
<dbReference type="EMBL" id="JAAGAA010000009">
    <property type="protein sequence ID" value="NDV13292.1"/>
    <property type="molecule type" value="Genomic_DNA"/>
</dbReference>
<proteinExistence type="predicted"/>
<dbReference type="Gene3D" id="3.90.550.10">
    <property type="entry name" value="Spore Coat Polysaccharide Biosynthesis Protein SpsA, Chain A"/>
    <property type="match status" value="1"/>
</dbReference>
<organism evidence="2 3">
    <name type="scientific">Crenobacter caeni</name>
    <dbReference type="NCBI Taxonomy" id="2705474"/>
    <lineage>
        <taxon>Bacteria</taxon>
        <taxon>Pseudomonadati</taxon>
        <taxon>Pseudomonadota</taxon>
        <taxon>Betaproteobacteria</taxon>
        <taxon>Neisseriales</taxon>
        <taxon>Neisseriaceae</taxon>
        <taxon>Crenobacter</taxon>
    </lineage>
</organism>
<gene>
    <name evidence="2" type="ORF">GZH52_10890</name>
</gene>
<feature type="domain" description="Glycosyltransferase 2-like" evidence="1">
    <location>
        <begin position="9"/>
        <end position="131"/>
    </location>
</feature>
<accession>A0A6B2KSS7</accession>